<dbReference type="InterPro" id="IPR008490">
    <property type="entry name" value="Transposase_InsH_N"/>
</dbReference>
<dbReference type="AlphaFoldDB" id="A0A2S7BWT2"/>
<evidence type="ECO:0000313" key="3">
    <source>
        <dbReference type="Proteomes" id="UP000238908"/>
    </source>
</evidence>
<comment type="caution">
    <text evidence="2">The sequence shown here is derived from an EMBL/GenBank/DDBJ whole genome shotgun (WGS) entry which is preliminary data.</text>
</comment>
<dbReference type="EMBL" id="MDEE01000057">
    <property type="protein sequence ID" value="PPU50057.1"/>
    <property type="molecule type" value="Genomic_DNA"/>
</dbReference>
<feature type="non-terminal residue" evidence="2">
    <location>
        <position position="74"/>
    </location>
</feature>
<dbReference type="Proteomes" id="UP000238908">
    <property type="component" value="Unassembled WGS sequence"/>
</dbReference>
<gene>
    <name evidence="2" type="ORF">XdyCFBP7245_21630</name>
</gene>
<evidence type="ECO:0000259" key="1">
    <source>
        <dbReference type="Pfam" id="PF05598"/>
    </source>
</evidence>
<name>A0A2S7BWT2_9XANT</name>
<dbReference type="PANTHER" id="PTHR35604:SF2">
    <property type="entry name" value="TRANSPOSASE INSH FOR INSERTION SEQUENCE ELEMENT IS5A-RELATED"/>
    <property type="match status" value="1"/>
</dbReference>
<dbReference type="PANTHER" id="PTHR35604">
    <property type="entry name" value="TRANSPOSASE INSH FOR INSERTION SEQUENCE ELEMENT IS5A-RELATED"/>
    <property type="match status" value="1"/>
</dbReference>
<accession>A0A2S7BWT2</accession>
<dbReference type="RefSeq" id="WP_146091707.1">
    <property type="nucleotide sequence ID" value="NZ_MDEE01000057.1"/>
</dbReference>
<sequence length="74" mass="8482">MQLTFGDAEGLGKRKQTRREIFLAEMEQVVPWQQLLGLIAAHYSVSGRPGRQPYALATMLRIHLLQQWYALSDP</sequence>
<evidence type="ECO:0000313" key="2">
    <source>
        <dbReference type="EMBL" id="PPU50057.1"/>
    </source>
</evidence>
<feature type="domain" description="Transposase InsH N-terminal" evidence="1">
    <location>
        <begin position="16"/>
        <end position="73"/>
    </location>
</feature>
<proteinExistence type="predicted"/>
<protein>
    <submittedName>
        <fullName evidence="2">IS5/IS1182 family transposase</fullName>
    </submittedName>
</protein>
<reference evidence="2 3" key="1">
    <citation type="submission" date="2016-08" db="EMBL/GenBank/DDBJ databases">
        <authorList>
            <person name="Seilhamer J.J."/>
        </authorList>
    </citation>
    <scope>NUCLEOTIDE SEQUENCE [LARGE SCALE GENOMIC DNA]</scope>
    <source>
        <strain evidence="2 3">CFBP7245</strain>
    </source>
</reference>
<organism evidence="2 3">
    <name type="scientific">Xanthomonas dyei</name>
    <dbReference type="NCBI Taxonomy" id="743699"/>
    <lineage>
        <taxon>Bacteria</taxon>
        <taxon>Pseudomonadati</taxon>
        <taxon>Pseudomonadota</taxon>
        <taxon>Gammaproteobacteria</taxon>
        <taxon>Lysobacterales</taxon>
        <taxon>Lysobacteraceae</taxon>
        <taxon>Xanthomonas</taxon>
    </lineage>
</organism>
<dbReference type="Pfam" id="PF05598">
    <property type="entry name" value="DUF772"/>
    <property type="match status" value="1"/>
</dbReference>